<protein>
    <submittedName>
        <fullName evidence="2">Uncharacterized protein</fullName>
    </submittedName>
</protein>
<evidence type="ECO:0000313" key="3">
    <source>
        <dbReference type="Proteomes" id="UP000681317"/>
    </source>
</evidence>
<evidence type="ECO:0000256" key="1">
    <source>
        <dbReference type="SAM" id="MobiDB-lite"/>
    </source>
</evidence>
<name>A0ABN6FXF9_9GAMM</name>
<accession>A0ABN6FXF9</accession>
<reference evidence="2 3" key="1">
    <citation type="submission" date="2021-03" db="EMBL/GenBank/DDBJ databases">
        <title>Complete Genome Sequences of Two Lysobacter Strains Isolated from Sea Water (Lysobacter caseinilyticus) and Soil (Lysobacter helvus) in South Korea.</title>
        <authorList>
            <person name="Watanabe Y."/>
            <person name="Arakawa K."/>
        </authorList>
    </citation>
    <scope>NUCLEOTIDE SEQUENCE [LARGE SCALE GENOMIC DNA]</scope>
    <source>
        <strain evidence="2 3">KVB24</strain>
    </source>
</reference>
<gene>
    <name evidence="2" type="ORF">LYSCAS_26390</name>
</gene>
<evidence type="ECO:0000313" key="2">
    <source>
        <dbReference type="EMBL" id="BCT93615.1"/>
    </source>
</evidence>
<keyword evidence="3" id="KW-1185">Reference proteome</keyword>
<proteinExistence type="predicted"/>
<dbReference type="RefSeq" id="WP_213434528.1">
    <property type="nucleotide sequence ID" value="NZ_AP024545.1"/>
</dbReference>
<feature type="region of interest" description="Disordered" evidence="1">
    <location>
        <begin position="161"/>
        <end position="182"/>
    </location>
</feature>
<dbReference type="EMBL" id="AP024545">
    <property type="protein sequence ID" value="BCT93615.1"/>
    <property type="molecule type" value="Genomic_DNA"/>
</dbReference>
<organism evidence="2 3">
    <name type="scientific">Noviluteimonas caseinilytica</name>
    <dbReference type="NCBI Taxonomy" id="2675101"/>
    <lineage>
        <taxon>Bacteria</taxon>
        <taxon>Pseudomonadati</taxon>
        <taxon>Pseudomonadota</taxon>
        <taxon>Gammaproteobacteria</taxon>
        <taxon>Lysobacterales</taxon>
        <taxon>Lysobacteraceae</taxon>
        <taxon>Noviluteimonas</taxon>
    </lineage>
</organism>
<dbReference type="Proteomes" id="UP000681317">
    <property type="component" value="Chromosome"/>
</dbReference>
<sequence>MKIRWIMLAALGIAMHPDDARAANADPCDSAAGMAAEAALELKEARLNAGAFVGTFEIENASKTSSISVGLVSESGGEFAFRPDFSIESLDLSGQWRRLIDLPGSYRTGPAMRVLPPGGKQQFKAILMTAETARLDAREFRLLLRTYNPRLCVRSVPFHGLPPKPPVQRPEPTRLVARPGVP</sequence>